<reference evidence="4 5" key="1">
    <citation type="submission" date="2018-06" db="EMBL/GenBank/DDBJ databases">
        <title>Draft genome sequence of Modestobacter versicolor CP153-2.</title>
        <authorList>
            <person name="Gundlapally S.R."/>
        </authorList>
    </citation>
    <scope>NUCLEOTIDE SEQUENCE [LARGE SCALE GENOMIC DNA]</scope>
    <source>
        <strain evidence="4 5">CP153-2</strain>
    </source>
</reference>
<dbReference type="PRINTS" id="PR00080">
    <property type="entry name" value="SDRFAMILY"/>
</dbReference>
<dbReference type="PANTHER" id="PTHR42760:SF40">
    <property type="entry name" value="3-OXOACYL-[ACYL-CARRIER-PROTEIN] REDUCTASE, CHLOROPLASTIC"/>
    <property type="match status" value="1"/>
</dbReference>
<dbReference type="EMBL" id="QKNV01000097">
    <property type="protein sequence ID" value="PZA21320.1"/>
    <property type="molecule type" value="Genomic_DNA"/>
</dbReference>
<sequence length="274" mass="28934">MDSRTVFCCKEHVVRQSRRHHGRHHRMNRLENVTVVVTGGGRGIGRAGAVAMAAEGAHVAVLDLDGDAAAEVVAQIEAAGGRARAWRTDITSPEQVGSAVAEVVEWSGAVDVLVHSAGIVAPAMLKDMTLESFERVVAVNLTGTFVCLQAVLPHWMETKRGKFIALTSPAALRGQVGGGNYAAAKAGVVALVKTAAVELARYGVTANALLPIAATEMSAKVREDPKLEEKFLSLIPLRRWATAEDIAPSLVYLASSDSDYMTGSVLSIDGGRTI</sequence>
<name>A0A323VAX9_9ACTN</name>
<dbReference type="InterPro" id="IPR020904">
    <property type="entry name" value="Sc_DH/Rdtase_CS"/>
</dbReference>
<comment type="similarity">
    <text evidence="1">Belongs to the short-chain dehydrogenases/reductases (SDR) family.</text>
</comment>
<dbReference type="Pfam" id="PF13561">
    <property type="entry name" value="adh_short_C2"/>
    <property type="match status" value="1"/>
</dbReference>
<dbReference type="Gene3D" id="3.40.50.720">
    <property type="entry name" value="NAD(P)-binding Rossmann-like Domain"/>
    <property type="match status" value="1"/>
</dbReference>
<dbReference type="SUPFAM" id="SSF51735">
    <property type="entry name" value="NAD(P)-binding Rossmann-fold domains"/>
    <property type="match status" value="1"/>
</dbReference>
<dbReference type="GO" id="GO:0030497">
    <property type="term" value="P:fatty acid elongation"/>
    <property type="evidence" value="ECO:0007669"/>
    <property type="project" value="TreeGrafter"/>
</dbReference>
<dbReference type="InterPro" id="IPR036291">
    <property type="entry name" value="NAD(P)-bd_dom_sf"/>
</dbReference>
<dbReference type="PANTHER" id="PTHR42760">
    <property type="entry name" value="SHORT-CHAIN DEHYDROGENASES/REDUCTASES FAMILY MEMBER"/>
    <property type="match status" value="1"/>
</dbReference>
<evidence type="ECO:0000313" key="5">
    <source>
        <dbReference type="Proteomes" id="UP000247602"/>
    </source>
</evidence>
<gene>
    <name evidence="4" type="ORF">DMO24_10850</name>
</gene>
<dbReference type="SMART" id="SM00822">
    <property type="entry name" value="PKS_KR"/>
    <property type="match status" value="1"/>
</dbReference>
<proteinExistence type="inferred from homology"/>
<evidence type="ECO:0000256" key="2">
    <source>
        <dbReference type="ARBA" id="ARBA00023002"/>
    </source>
</evidence>
<evidence type="ECO:0000259" key="3">
    <source>
        <dbReference type="SMART" id="SM00822"/>
    </source>
</evidence>
<dbReference type="GO" id="GO:0016616">
    <property type="term" value="F:oxidoreductase activity, acting on the CH-OH group of donors, NAD or NADP as acceptor"/>
    <property type="evidence" value="ECO:0007669"/>
    <property type="project" value="TreeGrafter"/>
</dbReference>
<dbReference type="PRINTS" id="PR00081">
    <property type="entry name" value="GDHRDH"/>
</dbReference>
<dbReference type="OrthoDB" id="286404at2"/>
<organism evidence="4 5">
    <name type="scientific">Modestobacter versicolor</name>
    <dbReference type="NCBI Taxonomy" id="429133"/>
    <lineage>
        <taxon>Bacteria</taxon>
        <taxon>Bacillati</taxon>
        <taxon>Actinomycetota</taxon>
        <taxon>Actinomycetes</taxon>
        <taxon>Geodermatophilales</taxon>
        <taxon>Geodermatophilaceae</taxon>
        <taxon>Modestobacter</taxon>
    </lineage>
</organism>
<evidence type="ECO:0000256" key="1">
    <source>
        <dbReference type="ARBA" id="ARBA00006484"/>
    </source>
</evidence>
<comment type="caution">
    <text evidence="4">The sequence shown here is derived from an EMBL/GenBank/DDBJ whole genome shotgun (WGS) entry which is preliminary data.</text>
</comment>
<keyword evidence="2" id="KW-0560">Oxidoreductase</keyword>
<dbReference type="InterPro" id="IPR002347">
    <property type="entry name" value="SDR_fam"/>
</dbReference>
<dbReference type="FunFam" id="3.40.50.720:FF:000173">
    <property type="entry name" value="3-oxoacyl-[acyl-carrier protein] reductase"/>
    <property type="match status" value="1"/>
</dbReference>
<keyword evidence="5" id="KW-1185">Reference proteome</keyword>
<dbReference type="PROSITE" id="PS00061">
    <property type="entry name" value="ADH_SHORT"/>
    <property type="match status" value="1"/>
</dbReference>
<protein>
    <submittedName>
        <fullName evidence="4">3-oxoacyl-ACP reductase</fullName>
    </submittedName>
</protein>
<feature type="domain" description="Ketoreductase" evidence="3">
    <location>
        <begin position="33"/>
        <end position="215"/>
    </location>
</feature>
<dbReference type="Proteomes" id="UP000247602">
    <property type="component" value="Unassembled WGS sequence"/>
</dbReference>
<dbReference type="AlphaFoldDB" id="A0A323VAX9"/>
<dbReference type="InterPro" id="IPR057326">
    <property type="entry name" value="KR_dom"/>
</dbReference>
<evidence type="ECO:0000313" key="4">
    <source>
        <dbReference type="EMBL" id="PZA21320.1"/>
    </source>
</evidence>
<accession>A0A323VAX9</accession>